<feature type="transmembrane region" description="Helical" evidence="1">
    <location>
        <begin position="7"/>
        <end position="24"/>
    </location>
</feature>
<keyword evidence="1" id="KW-0812">Transmembrane</keyword>
<sequence>MKFFSRYATLYLFVGSIPFGSYLVVRLNNFFYFLYFHSPIIIDSKIYHRI</sequence>
<reference evidence="2" key="1">
    <citation type="journal article" date="2021" name="Proc. Natl. Acad. Sci. U.S.A.">
        <title>A Catalog of Tens of Thousands of Viruses from Human Metagenomes Reveals Hidden Associations with Chronic Diseases.</title>
        <authorList>
            <person name="Tisza M.J."/>
            <person name="Buck C.B."/>
        </authorList>
    </citation>
    <scope>NUCLEOTIDE SEQUENCE</scope>
    <source>
        <strain evidence="2">CtZ2t4</strain>
    </source>
</reference>
<evidence type="ECO:0000313" key="2">
    <source>
        <dbReference type="EMBL" id="DAF53810.1"/>
    </source>
</evidence>
<organism evidence="2">
    <name type="scientific">Myoviridae sp. ctZ2t4</name>
    <dbReference type="NCBI Taxonomy" id="2827693"/>
    <lineage>
        <taxon>Viruses</taxon>
        <taxon>Duplodnaviria</taxon>
        <taxon>Heunggongvirae</taxon>
        <taxon>Uroviricota</taxon>
        <taxon>Caudoviricetes</taxon>
    </lineage>
</organism>
<evidence type="ECO:0000256" key="1">
    <source>
        <dbReference type="SAM" id="Phobius"/>
    </source>
</evidence>
<keyword evidence="1" id="KW-0472">Membrane</keyword>
<protein>
    <submittedName>
        <fullName evidence="2">Uncharacterized protein</fullName>
    </submittedName>
</protein>
<keyword evidence="1" id="KW-1133">Transmembrane helix</keyword>
<name>A0A8S5STB8_9CAUD</name>
<dbReference type="EMBL" id="BK032664">
    <property type="protein sequence ID" value="DAF53810.1"/>
    <property type="molecule type" value="Genomic_DNA"/>
</dbReference>
<accession>A0A8S5STB8</accession>
<proteinExistence type="predicted"/>